<name>A0ABX5KC93_9BURK</name>
<sequence length="700" mass="67675">SAATGAVNLSGVELSSNGSTVTGGAGLLTVAGGADAAHSDVITTGTGGGVITIGAGGSWVAGLTNAYGAGSETVDLTASASAVDTLVVGENTVATFNGSTGGVKGFEITSSAKTTDRLTVVSSSTTVNVVANAALQNASIAGLAYTISNGIVTFSGAGTHNISEFSATDLIAAAQAIASIAYSGTDTVLAFVAGGNTYVVSAEGNTLHDTSVTELVGVTGVAGFGTTAAGNTIVLTNTVATDTNLNDVATVGAKTLSYDETGYARSVLNTTSVGSATSVSLANLAASAVLEIGAVGAADLTNVAVSTAQLGTSGSDSLSLVFDAANTIGSLTVSGDNALAIQTSTTGSDVIKSFVDATNTVASITATGTGSLEIDSLTDTALKSFDASHVSGTLTLTASQAGLTILGATGGDAITANGAADTITVGSSTAAAVGAVSLTANGAADVISLNLSGSSHVIQAAGAGDTITIASDNTALVNLGGTYNSTSGTLTTALGHGDTVTLSGANTVTDNVWLGGSSTVNLGSANHSFDGQLNLSVTGDVTGATSTGNFALTTVNAVLADAAQVNVTFGNATNEYLASNTGNLADSLVNVSSATSLSQALDLAVKQALVLDQQSIGTHHTTVVNGVIELNANTGLITTFQYAGNTYVVEAVNNTNAAAAHSALGANDVVIELTGASASGATFSSGAVHATISAGQHFSV</sequence>
<evidence type="ECO:0000313" key="1">
    <source>
        <dbReference type="EMBL" id="PVX71837.1"/>
    </source>
</evidence>
<evidence type="ECO:0000313" key="2">
    <source>
        <dbReference type="Proteomes" id="UP000245712"/>
    </source>
</evidence>
<organism evidence="1 2">
    <name type="scientific">Paraburkholderia unamae</name>
    <dbReference type="NCBI Taxonomy" id="219649"/>
    <lineage>
        <taxon>Bacteria</taxon>
        <taxon>Pseudomonadati</taxon>
        <taxon>Pseudomonadota</taxon>
        <taxon>Betaproteobacteria</taxon>
        <taxon>Burkholderiales</taxon>
        <taxon>Burkholderiaceae</taxon>
        <taxon>Paraburkholderia</taxon>
    </lineage>
</organism>
<dbReference type="EMBL" id="QEOB01000027">
    <property type="protein sequence ID" value="PVX71837.1"/>
    <property type="molecule type" value="Genomic_DNA"/>
</dbReference>
<keyword evidence="2" id="KW-1185">Reference proteome</keyword>
<dbReference type="RefSeq" id="WP_165842095.1">
    <property type="nucleotide sequence ID" value="NZ_QEOB01000027.1"/>
</dbReference>
<dbReference type="Proteomes" id="UP000245712">
    <property type="component" value="Unassembled WGS sequence"/>
</dbReference>
<reference evidence="1 2" key="1">
    <citation type="submission" date="2018-05" db="EMBL/GenBank/DDBJ databases">
        <title>Genomic Encyclopedia of Type Strains, Phase IV (KMG-V): Genome sequencing to study the core and pangenomes of soil and plant-associated prokaryotes.</title>
        <authorList>
            <person name="Whitman W."/>
        </authorList>
    </citation>
    <scope>NUCLEOTIDE SEQUENCE [LARGE SCALE GENOMIC DNA]</scope>
    <source>
        <strain evidence="1 2">SCZa-39</strain>
    </source>
</reference>
<comment type="caution">
    <text evidence="1">The sequence shown here is derived from an EMBL/GenBank/DDBJ whole genome shotgun (WGS) entry which is preliminary data.</text>
</comment>
<protein>
    <submittedName>
        <fullName evidence="1">Uncharacterized protein</fullName>
    </submittedName>
</protein>
<feature type="non-terminal residue" evidence="1">
    <location>
        <position position="1"/>
    </location>
</feature>
<proteinExistence type="predicted"/>
<gene>
    <name evidence="1" type="ORF">C7402_127100</name>
</gene>
<accession>A0ABX5KC93</accession>